<evidence type="ECO:0000313" key="1">
    <source>
        <dbReference type="EMBL" id="KKK64693.1"/>
    </source>
</evidence>
<name>A0A0F8X7A9_9ZZZZ</name>
<reference evidence="1" key="1">
    <citation type="journal article" date="2015" name="Nature">
        <title>Complex archaea that bridge the gap between prokaryotes and eukaryotes.</title>
        <authorList>
            <person name="Spang A."/>
            <person name="Saw J.H."/>
            <person name="Jorgensen S.L."/>
            <person name="Zaremba-Niedzwiedzka K."/>
            <person name="Martijn J."/>
            <person name="Lind A.E."/>
            <person name="van Eijk R."/>
            <person name="Schleper C."/>
            <person name="Guy L."/>
            <person name="Ettema T.J."/>
        </authorList>
    </citation>
    <scope>NUCLEOTIDE SEQUENCE</scope>
</reference>
<organism evidence="1">
    <name type="scientific">marine sediment metagenome</name>
    <dbReference type="NCBI Taxonomy" id="412755"/>
    <lineage>
        <taxon>unclassified sequences</taxon>
        <taxon>metagenomes</taxon>
        <taxon>ecological metagenomes</taxon>
    </lineage>
</organism>
<gene>
    <name evidence="1" type="ORF">LCGC14_2981660</name>
</gene>
<sequence>MYEPELGQMIFGQPYKEHKASNLMIAALRAIGDELGRVMWNIHQEIYASPFDNTGNAFKEIQTFQVEAYSWNEEYEQPWNFKWKDIEVSWYKYYGRGTSVNREVSPLEIAQMLDACLSVLLEYDEWR</sequence>
<protein>
    <submittedName>
        <fullName evidence="1">Uncharacterized protein</fullName>
    </submittedName>
</protein>
<proteinExistence type="predicted"/>
<accession>A0A0F8X7A9</accession>
<dbReference type="AlphaFoldDB" id="A0A0F8X7A9"/>
<comment type="caution">
    <text evidence="1">The sequence shown here is derived from an EMBL/GenBank/DDBJ whole genome shotgun (WGS) entry which is preliminary data.</text>
</comment>
<dbReference type="EMBL" id="LAZR01060909">
    <property type="protein sequence ID" value="KKK64693.1"/>
    <property type="molecule type" value="Genomic_DNA"/>
</dbReference>
<feature type="non-terminal residue" evidence="1">
    <location>
        <position position="127"/>
    </location>
</feature>